<organism evidence="3 4">
    <name type="scientific">Calothrix parietina FACHB-288</name>
    <dbReference type="NCBI Taxonomy" id="2692896"/>
    <lineage>
        <taxon>Bacteria</taxon>
        <taxon>Bacillati</taxon>
        <taxon>Cyanobacteriota</taxon>
        <taxon>Cyanophyceae</taxon>
        <taxon>Nostocales</taxon>
        <taxon>Calotrichaceae</taxon>
        <taxon>Calothrix</taxon>
    </lineage>
</organism>
<dbReference type="Pfam" id="PF06527">
    <property type="entry name" value="TniQ"/>
    <property type="match status" value="1"/>
</dbReference>
<evidence type="ECO:0000259" key="2">
    <source>
        <dbReference type="Pfam" id="PF15978"/>
    </source>
</evidence>
<feature type="domain" description="TniQ" evidence="1">
    <location>
        <begin position="4"/>
        <end position="160"/>
    </location>
</feature>
<accession>A0ABR8AEW9</accession>
<evidence type="ECO:0000313" key="4">
    <source>
        <dbReference type="Proteomes" id="UP000658514"/>
    </source>
</evidence>
<evidence type="ECO:0000259" key="1">
    <source>
        <dbReference type="Pfam" id="PF06527"/>
    </source>
</evidence>
<dbReference type="Proteomes" id="UP000658514">
    <property type="component" value="Unassembled WGS sequence"/>
</dbReference>
<evidence type="ECO:0000313" key="3">
    <source>
        <dbReference type="EMBL" id="MBD2198575.1"/>
    </source>
</evidence>
<reference evidence="3 4" key="1">
    <citation type="journal article" date="2020" name="ISME J.">
        <title>Comparative genomics reveals insights into cyanobacterial evolution and habitat adaptation.</title>
        <authorList>
            <person name="Chen M.Y."/>
            <person name="Teng W.K."/>
            <person name="Zhao L."/>
            <person name="Hu C.X."/>
            <person name="Zhou Y.K."/>
            <person name="Han B.P."/>
            <person name="Song L.R."/>
            <person name="Shu W.S."/>
        </authorList>
    </citation>
    <scope>NUCLEOTIDE SEQUENCE [LARGE SCALE GENOMIC DNA]</scope>
    <source>
        <strain evidence="3 4">FACHB-288</strain>
    </source>
</reference>
<dbReference type="InterPro" id="IPR009492">
    <property type="entry name" value="TniQ"/>
</dbReference>
<dbReference type="EMBL" id="JACJQH010000043">
    <property type="protein sequence ID" value="MBD2198575.1"/>
    <property type="molecule type" value="Genomic_DNA"/>
</dbReference>
<dbReference type="Pfam" id="PF15978">
    <property type="entry name" value="TnsD"/>
    <property type="match status" value="1"/>
</dbReference>
<name>A0ABR8AEW9_9CYAN</name>
<sequence length="641" mass="74671">MLGLFPEPYPDELLYSICARFQNRLQYPSQKSIVVDLFQTKSAIAIFDLPSKLNKLIAGLPPNSGYTVEYFIDNHTLLPFYRPFLPPERLHLIQEDMGGDNGSKIHARLGIVAGIIEMPEHLRFCPLCIEDDRKQFGECYWHRLHQLPGVEVCPIHEVFLENSSVLTHNRRRIYEFISAEQSSQVVSPYRIDSLNPIHKVLLSIAREVDWLLNHCHIVIGLESLHKRYQSLVMRNPQWVTYAGRIRIQELLKAFKNHYPLGVLDRVQCPLDEQIRDHWLAQLVRFPQRVHHPLRHLLLIQFLGYTTKEFFELQEALPPFGLAPWPCLNPVCKHYKKLQVKECQITYNQKNFKPVGTFSCICGFVYCRSGPDRSPEDSFRYSKVKFYGSVWEESLKALWEDSSLTLKQMGHHLGVEFKTVLRQASRLQLNFPRPNTKATATELCPSLQPRKKALNLNKDVIQSSRKKWLKLMRANPGMGRTRLRSKAPAIYSQLYNYDREWLKEHLPSPKTNNGTPDVDWDSRDEQTIETVKEVVQRLKQDKNRPTWISKTAIANSLPHPASAWVKRHLKRLPKTAKVLAELSESREEFAVRRVQWAADYFRQEKIVPQRWQLVRRAGLRPNTRELLLVKEAIATALDSFNQ</sequence>
<gene>
    <name evidence="3" type="ORF">H6G24_24320</name>
</gene>
<comment type="caution">
    <text evidence="3">The sequence shown here is derived from an EMBL/GenBank/DDBJ whole genome shotgun (WGS) entry which is preliminary data.</text>
</comment>
<dbReference type="RefSeq" id="WP_190546446.1">
    <property type="nucleotide sequence ID" value="NZ_CAWPNO010000077.1"/>
</dbReference>
<dbReference type="InterPro" id="IPR032750">
    <property type="entry name" value="TnsD_C"/>
</dbReference>
<keyword evidence="4" id="KW-1185">Reference proteome</keyword>
<feature type="domain" description="Transposon Tn7 transposition protein TnsD C-terminal" evidence="2">
    <location>
        <begin position="204"/>
        <end position="578"/>
    </location>
</feature>
<protein>
    <submittedName>
        <fullName evidence="3">TniQ family protein</fullName>
    </submittedName>
</protein>
<proteinExistence type="predicted"/>